<dbReference type="NCBIfam" id="NF002060">
    <property type="entry name" value="PRK00892.1"/>
    <property type="match status" value="1"/>
</dbReference>
<dbReference type="PANTHER" id="PTHR43378:SF2">
    <property type="entry name" value="UDP-3-O-ACYLGLUCOSAMINE N-ACYLTRANSFERASE 1, MITOCHONDRIAL-RELATED"/>
    <property type="match status" value="1"/>
</dbReference>
<sequence>MERKAYRLADIAARFGGQVIGDAGTQVQQIGTLEHATAGQIAFLANAKYRNQLDHSKASAVILSAIDADATALPRIVCDNPYSYFAKLSSFLNPLPECIPGIHPSAVIGKGTKISPKSHIGPLVTVGDGAIIGAGTTVMEGCSIGAGAVLGENTLLYPRVTVYHACVIGNHVIAHSGVVIGADGFGMAWEEGKWLKIPQIGRVVIGDHVEIGANTTIDRGALDDTVIEEDVKLDNQIQVAHNVHIGAHTAIAGCVGIAGSATIGKYCRIGGSAGILGHLQIADHVEIASFTLIGKSITEPGSYAGIFPFSKNDEWRNNAVHLRHLGELVKRVKALEKEIESLKGEKI</sequence>
<dbReference type="GO" id="GO:0016020">
    <property type="term" value="C:membrane"/>
    <property type="evidence" value="ECO:0007669"/>
    <property type="project" value="GOC"/>
</dbReference>
<feature type="domain" description="UDP-3-O-[3-hydroxymyristoyl] glucosamine N-acyltransferase non-repeat region" evidence="7">
    <location>
        <begin position="26"/>
        <end position="89"/>
    </location>
</feature>
<evidence type="ECO:0000256" key="6">
    <source>
        <dbReference type="ARBA" id="ARBA00023315"/>
    </source>
</evidence>
<dbReference type="Pfam" id="PF00132">
    <property type="entry name" value="Hexapep"/>
    <property type="match status" value="1"/>
</dbReference>
<dbReference type="InterPro" id="IPR007691">
    <property type="entry name" value="LpxD"/>
</dbReference>
<keyword evidence="4" id="KW-0677">Repeat</keyword>
<dbReference type="HAMAP" id="MF_00523">
    <property type="entry name" value="LpxD"/>
    <property type="match status" value="1"/>
</dbReference>
<keyword evidence="6 8" id="KW-0012">Acyltransferase</keyword>
<keyword evidence="2" id="KW-0441">Lipid A biosynthesis</keyword>
<dbReference type="Gene3D" id="3.40.1390.10">
    <property type="entry name" value="MurE/MurF, N-terminal domain"/>
    <property type="match status" value="1"/>
</dbReference>
<dbReference type="InterPro" id="IPR018357">
    <property type="entry name" value="Hexapep_transf_CS"/>
</dbReference>
<dbReference type="SUPFAM" id="SSF51161">
    <property type="entry name" value="Trimeric LpxA-like enzymes"/>
    <property type="match status" value="1"/>
</dbReference>
<evidence type="ECO:0000256" key="1">
    <source>
        <dbReference type="ARBA" id="ARBA00022516"/>
    </source>
</evidence>
<dbReference type="GO" id="GO:0009245">
    <property type="term" value="P:lipid A biosynthetic process"/>
    <property type="evidence" value="ECO:0007669"/>
    <property type="project" value="UniProtKB-KW"/>
</dbReference>
<dbReference type="EMBL" id="MLJW01000100">
    <property type="protein sequence ID" value="OIQ99928.1"/>
    <property type="molecule type" value="Genomic_DNA"/>
</dbReference>
<evidence type="ECO:0000313" key="8">
    <source>
        <dbReference type="EMBL" id="OIQ99928.1"/>
    </source>
</evidence>
<evidence type="ECO:0000256" key="3">
    <source>
        <dbReference type="ARBA" id="ARBA00022679"/>
    </source>
</evidence>
<evidence type="ECO:0000256" key="4">
    <source>
        <dbReference type="ARBA" id="ARBA00022737"/>
    </source>
</evidence>
<dbReference type="InterPro" id="IPR020573">
    <property type="entry name" value="UDP_GlcNAc_AcTrfase_non-rep"/>
</dbReference>
<reference evidence="8" key="1">
    <citation type="submission" date="2016-10" db="EMBL/GenBank/DDBJ databases">
        <title>Sequence of Gallionella enrichment culture.</title>
        <authorList>
            <person name="Poehlein A."/>
            <person name="Muehling M."/>
            <person name="Daniel R."/>
        </authorList>
    </citation>
    <scope>NUCLEOTIDE SEQUENCE</scope>
</reference>
<dbReference type="InterPro" id="IPR011004">
    <property type="entry name" value="Trimer_LpxA-like_sf"/>
</dbReference>
<dbReference type="PROSITE" id="PS00101">
    <property type="entry name" value="HEXAPEP_TRANSFERASES"/>
    <property type="match status" value="3"/>
</dbReference>
<dbReference type="GO" id="GO:0016410">
    <property type="term" value="F:N-acyltransferase activity"/>
    <property type="evidence" value="ECO:0007669"/>
    <property type="project" value="InterPro"/>
</dbReference>
<name>A0A1J5RUH9_9ZZZZ</name>
<dbReference type="NCBIfam" id="TIGR01853">
    <property type="entry name" value="lipid_A_lpxD"/>
    <property type="match status" value="1"/>
</dbReference>
<dbReference type="Gene3D" id="1.20.5.170">
    <property type="match status" value="1"/>
</dbReference>
<proteinExistence type="inferred from homology"/>
<keyword evidence="5" id="KW-0443">Lipid metabolism</keyword>
<dbReference type="InterPro" id="IPR001451">
    <property type="entry name" value="Hexapep"/>
</dbReference>
<dbReference type="PANTHER" id="PTHR43378">
    <property type="entry name" value="UDP-3-O-ACYLGLUCOSAMINE N-ACYLTRANSFERASE"/>
    <property type="match status" value="1"/>
</dbReference>
<dbReference type="EC" id="2.3.1.-" evidence="8"/>
<organism evidence="8">
    <name type="scientific">mine drainage metagenome</name>
    <dbReference type="NCBI Taxonomy" id="410659"/>
    <lineage>
        <taxon>unclassified sequences</taxon>
        <taxon>metagenomes</taxon>
        <taxon>ecological metagenomes</taxon>
    </lineage>
</organism>
<dbReference type="Pfam" id="PF04613">
    <property type="entry name" value="LpxD"/>
    <property type="match status" value="1"/>
</dbReference>
<gene>
    <name evidence="8" type="primary">lpxD_9</name>
    <name evidence="8" type="ORF">GALL_179430</name>
</gene>
<dbReference type="CDD" id="cd03352">
    <property type="entry name" value="LbH_LpxD"/>
    <property type="match status" value="1"/>
</dbReference>
<keyword evidence="3 8" id="KW-0808">Transferase</keyword>
<evidence type="ECO:0000256" key="5">
    <source>
        <dbReference type="ARBA" id="ARBA00023098"/>
    </source>
</evidence>
<evidence type="ECO:0000259" key="7">
    <source>
        <dbReference type="Pfam" id="PF04613"/>
    </source>
</evidence>
<dbReference type="AlphaFoldDB" id="A0A1J5RUH9"/>
<dbReference type="Gene3D" id="2.160.10.10">
    <property type="entry name" value="Hexapeptide repeat proteins"/>
    <property type="match status" value="1"/>
</dbReference>
<comment type="caution">
    <text evidence="8">The sequence shown here is derived from an EMBL/GenBank/DDBJ whole genome shotgun (WGS) entry which is preliminary data.</text>
</comment>
<accession>A0A1J5RUH9</accession>
<evidence type="ECO:0000256" key="2">
    <source>
        <dbReference type="ARBA" id="ARBA00022556"/>
    </source>
</evidence>
<keyword evidence="1" id="KW-0444">Lipid biosynthesis</keyword>
<protein>
    <submittedName>
        <fullName evidence="8">UDP-3-O-acylglucosamine N-acyltransferase</fullName>
        <ecNumber evidence="8">2.3.1.-</ecNumber>
    </submittedName>
</protein>